<evidence type="ECO:0000313" key="6">
    <source>
        <dbReference type="EMBL" id="PPB48721.1"/>
    </source>
</evidence>
<dbReference type="Proteomes" id="UP000239297">
    <property type="component" value="Unassembled WGS sequence"/>
</dbReference>
<protein>
    <submittedName>
        <fullName evidence="6">Oxidoreductase</fullName>
    </submittedName>
</protein>
<accession>A0A2S5IW10</accession>
<dbReference type="InterPro" id="IPR036291">
    <property type="entry name" value="NAD(P)-bd_dom_sf"/>
</dbReference>
<dbReference type="SUPFAM" id="SSF51735">
    <property type="entry name" value="NAD(P)-binding Rossmann-fold domains"/>
    <property type="match status" value="1"/>
</dbReference>
<dbReference type="InterPro" id="IPR051317">
    <property type="entry name" value="Gfo/Idh/MocA_oxidoreduct"/>
</dbReference>
<gene>
    <name evidence="6" type="ORF">C4K88_13470</name>
</gene>
<keyword evidence="2" id="KW-0560">Oxidoreductase</keyword>
<comment type="caution">
    <text evidence="6">The sequence shown here is derived from an EMBL/GenBank/DDBJ whole genome shotgun (WGS) entry which is preliminary data.</text>
</comment>
<dbReference type="PANTHER" id="PTHR43708">
    <property type="entry name" value="CONSERVED EXPRESSED OXIDOREDUCTASE (EUROFUNG)"/>
    <property type="match status" value="1"/>
</dbReference>
<comment type="similarity">
    <text evidence="1">Belongs to the Gfo/Idh/MocA family.</text>
</comment>
<dbReference type="AlphaFoldDB" id="A0A2S5IW10"/>
<keyword evidence="3" id="KW-0520">NAD</keyword>
<feature type="domain" description="GFO/IDH/MocA-like oxidoreductase" evidence="5">
    <location>
        <begin position="141"/>
        <end position="261"/>
    </location>
</feature>
<dbReference type="PANTHER" id="PTHR43708:SF5">
    <property type="entry name" value="CONSERVED EXPRESSED OXIDOREDUCTASE (EUROFUNG)-RELATED"/>
    <property type="match status" value="1"/>
</dbReference>
<evidence type="ECO:0000256" key="1">
    <source>
        <dbReference type="ARBA" id="ARBA00010928"/>
    </source>
</evidence>
<dbReference type="SUPFAM" id="SSF55347">
    <property type="entry name" value="Glyceraldehyde-3-phosphate dehydrogenase-like, C-terminal domain"/>
    <property type="match status" value="1"/>
</dbReference>
<organism evidence="6 7">
    <name type="scientific">Arthrobacter pityocampae</name>
    <dbReference type="NCBI Taxonomy" id="547334"/>
    <lineage>
        <taxon>Bacteria</taxon>
        <taxon>Bacillati</taxon>
        <taxon>Actinomycetota</taxon>
        <taxon>Actinomycetes</taxon>
        <taxon>Micrococcales</taxon>
        <taxon>Micrococcaceae</taxon>
        <taxon>Arthrobacter</taxon>
    </lineage>
</organism>
<evidence type="ECO:0000313" key="7">
    <source>
        <dbReference type="Proteomes" id="UP000239297"/>
    </source>
</evidence>
<dbReference type="GO" id="GO:0000166">
    <property type="term" value="F:nucleotide binding"/>
    <property type="evidence" value="ECO:0007669"/>
    <property type="project" value="InterPro"/>
</dbReference>
<dbReference type="Gene3D" id="3.30.360.10">
    <property type="entry name" value="Dihydrodipicolinate Reductase, domain 2"/>
    <property type="match status" value="1"/>
</dbReference>
<evidence type="ECO:0000256" key="2">
    <source>
        <dbReference type="ARBA" id="ARBA00023002"/>
    </source>
</evidence>
<dbReference type="GO" id="GO:0016491">
    <property type="term" value="F:oxidoreductase activity"/>
    <property type="evidence" value="ECO:0007669"/>
    <property type="project" value="UniProtKB-KW"/>
</dbReference>
<evidence type="ECO:0000259" key="5">
    <source>
        <dbReference type="Pfam" id="PF22725"/>
    </source>
</evidence>
<dbReference type="Pfam" id="PF22725">
    <property type="entry name" value="GFO_IDH_MocA_C3"/>
    <property type="match status" value="1"/>
</dbReference>
<name>A0A2S5IW10_9MICC</name>
<sequence>MTPVAPRPRRPVRTVLVGFGHGGSVFHAPLVQHDPGLDLAVVVTRSPERGEAVRAAYPSAVVAATLDDALRAVPDLGLAVIATPHATHAPLTAEALGRGLHVVVDKPFVVHAEDGVRLVDAARAAGRLLVPFHNRRWDGDFLAVREAVLAGALGEVRLFESAMESWKPSIRKPWKRAAGPADGGGVLYDLGSHLIDQALTLFGPAVPEYAELRHDRGGAAEDSAFVVLRHDGGVTSHLHAGSLAPLTRPRFRVTGTQGGLEITGVDPQEALLAAGVPPEGIANAARALTEPARGVMGRDGDTRALVVGPGRYPAFYAGLVAALEGDGPPPVPADQALDVVRLIERIHAAYPGR</sequence>
<dbReference type="Pfam" id="PF01408">
    <property type="entry name" value="GFO_IDH_MocA"/>
    <property type="match status" value="1"/>
</dbReference>
<dbReference type="OrthoDB" id="256869at2"/>
<evidence type="ECO:0000259" key="4">
    <source>
        <dbReference type="Pfam" id="PF01408"/>
    </source>
</evidence>
<dbReference type="EMBL" id="PRKW01000005">
    <property type="protein sequence ID" value="PPB48721.1"/>
    <property type="molecule type" value="Genomic_DNA"/>
</dbReference>
<reference evidence="6 7" key="1">
    <citation type="journal article" date="2014" name="Int. J. Syst. Evol. Microbiol.">
        <title>Arthrobacter pityocampae sp. nov., isolated from Thaumetopoea pityocampa (Lep., Thaumetopoeidae).</title>
        <authorList>
            <person name="Ince I.A."/>
            <person name="Demirbag Z."/>
            <person name="Kati H."/>
        </authorList>
    </citation>
    <scope>NUCLEOTIDE SEQUENCE [LARGE SCALE GENOMIC DNA]</scope>
    <source>
        <strain evidence="6 7">Tp2</strain>
    </source>
</reference>
<proteinExistence type="inferred from homology"/>
<dbReference type="InterPro" id="IPR055170">
    <property type="entry name" value="GFO_IDH_MocA-like_dom"/>
</dbReference>
<keyword evidence="7" id="KW-1185">Reference proteome</keyword>
<feature type="domain" description="Gfo/Idh/MocA-like oxidoreductase N-terminal" evidence="4">
    <location>
        <begin position="13"/>
        <end position="130"/>
    </location>
</feature>
<dbReference type="InterPro" id="IPR000683">
    <property type="entry name" value="Gfo/Idh/MocA-like_OxRdtase_N"/>
</dbReference>
<evidence type="ECO:0000256" key="3">
    <source>
        <dbReference type="ARBA" id="ARBA00023027"/>
    </source>
</evidence>
<dbReference type="Gene3D" id="3.40.50.720">
    <property type="entry name" value="NAD(P)-binding Rossmann-like Domain"/>
    <property type="match status" value="1"/>
</dbReference>